<evidence type="ECO:0000313" key="3">
    <source>
        <dbReference type="Proteomes" id="UP000252355"/>
    </source>
</evidence>
<dbReference type="AlphaFoldDB" id="A0A367ZNW7"/>
<organism evidence="2 3">
    <name type="scientific">Candidatus Ozemobacter sibiricus</name>
    <dbReference type="NCBI Taxonomy" id="2268124"/>
    <lineage>
        <taxon>Bacteria</taxon>
        <taxon>Candidatus Ozemobacteria</taxon>
        <taxon>Candidatus Ozemobacterales</taxon>
        <taxon>Candidatus Ozemobacteraceae</taxon>
        <taxon>Candidatus Ozemobacter</taxon>
    </lineage>
</organism>
<gene>
    <name evidence="2" type="ORF">OZSIB_3969</name>
</gene>
<name>A0A367ZNW7_9BACT</name>
<dbReference type="InterPro" id="IPR031316">
    <property type="entry name" value="FlgM_C"/>
</dbReference>
<reference evidence="2 3" key="1">
    <citation type="submission" date="2018-05" db="EMBL/GenBank/DDBJ databases">
        <title>A metagenomic window into the 2 km-deep terrestrial subsurface aquifer revealed taxonomically and functionally diverse microbial community comprising novel uncultured bacterial lineages.</title>
        <authorList>
            <person name="Kadnikov V.V."/>
            <person name="Mardanov A.V."/>
            <person name="Beletsky A.V."/>
            <person name="Banks D."/>
            <person name="Pimenov N.V."/>
            <person name="Frank Y.A."/>
            <person name="Karnachuk O.V."/>
            <person name="Ravin N.V."/>
        </authorList>
    </citation>
    <scope>NUCLEOTIDE SEQUENCE [LARGE SCALE GENOMIC DNA]</scope>
    <source>
        <strain evidence="2">BY5</strain>
    </source>
</reference>
<dbReference type="Proteomes" id="UP000252355">
    <property type="component" value="Unassembled WGS sequence"/>
</dbReference>
<proteinExistence type="predicted"/>
<dbReference type="SUPFAM" id="SSF101498">
    <property type="entry name" value="Anti-sigma factor FlgM"/>
    <property type="match status" value="1"/>
</dbReference>
<dbReference type="Pfam" id="PF04316">
    <property type="entry name" value="FlgM"/>
    <property type="match status" value="1"/>
</dbReference>
<dbReference type="EMBL" id="QOQW01000010">
    <property type="protein sequence ID" value="RCK79815.1"/>
    <property type="molecule type" value="Genomic_DNA"/>
</dbReference>
<dbReference type="InterPro" id="IPR035890">
    <property type="entry name" value="Anti-sigma-28_factor_FlgM_sf"/>
</dbReference>
<sequence length="127" mass="13871">MKVSNRIDIARIYQDQVKKTQGDSGDAFKKVMQEATGATAGAAKPTFHPPSGLNLARPVFAGKPVPQADPVETARFAAEVVANEPDIRAEKVERIKKLFESGQYNIPPEKVAERLLASRVLTDPWEG</sequence>
<evidence type="ECO:0000313" key="2">
    <source>
        <dbReference type="EMBL" id="RCK79815.1"/>
    </source>
</evidence>
<accession>A0A367ZNW7</accession>
<feature type="domain" description="Anti-sigma-28 factor FlgM C-terminal" evidence="1">
    <location>
        <begin position="77"/>
        <end position="116"/>
    </location>
</feature>
<evidence type="ECO:0000259" key="1">
    <source>
        <dbReference type="Pfam" id="PF04316"/>
    </source>
</evidence>
<protein>
    <recommendedName>
        <fullName evidence="1">Anti-sigma-28 factor FlgM C-terminal domain-containing protein</fullName>
    </recommendedName>
</protein>
<comment type="caution">
    <text evidence="2">The sequence shown here is derived from an EMBL/GenBank/DDBJ whole genome shotgun (WGS) entry which is preliminary data.</text>
</comment>